<proteinExistence type="predicted"/>
<accession>H8H3G3</accession>
<keyword evidence="2" id="KW-1185">Reference proteome</keyword>
<evidence type="ECO:0000313" key="1">
    <source>
        <dbReference type="EMBL" id="AFD28060.1"/>
    </source>
</evidence>
<dbReference type="SUPFAM" id="SSF46785">
    <property type="entry name" value="Winged helix' DNA-binding domain"/>
    <property type="match status" value="1"/>
</dbReference>
<keyword evidence="1" id="KW-0614">Plasmid</keyword>
<organism evidence="1 2">
    <name type="scientific">Deinococcus gobiensis (strain DSM 21396 / JCM 16679 / CGMCC 1.7299 / I-0)</name>
    <dbReference type="NCBI Taxonomy" id="745776"/>
    <lineage>
        <taxon>Bacteria</taxon>
        <taxon>Thermotogati</taxon>
        <taxon>Deinococcota</taxon>
        <taxon>Deinococci</taxon>
        <taxon>Deinococcales</taxon>
        <taxon>Deinococcaceae</taxon>
        <taxon>Deinococcus</taxon>
    </lineage>
</organism>
<geneLocation type="plasmid" evidence="1 2">
    <name>P3</name>
</geneLocation>
<sequence length="101" mass="11592">MPKTRSPSRRPVGENRQLVLACLHAGRPALFETEHRLWGAEICRLTRLPKGVVYPILRQMVDAGTLIAQQEHGTPAQLQRPLRTYYILSRPPRKNRTPRSD</sequence>
<dbReference type="InterPro" id="IPR036390">
    <property type="entry name" value="WH_DNA-bd_sf"/>
</dbReference>
<gene>
    <name evidence="1" type="ordered locus">DGo_PC0268</name>
</gene>
<dbReference type="KEGG" id="dgo:DGo_PC0268"/>
<reference evidence="1 2" key="1">
    <citation type="journal article" date="2012" name="PLoS ONE">
        <title>Genome sequence and transcriptome analysis of the radioresistant bacterium Deinococcus gobiensis: insights into the extreme environmental adaptations.</title>
        <authorList>
            <person name="Yuan M."/>
            <person name="Chen M."/>
            <person name="Zhang W."/>
            <person name="Lu W."/>
            <person name="Wang J."/>
            <person name="Yang M."/>
            <person name="Zhao P."/>
            <person name="Tang R."/>
            <person name="Li X."/>
            <person name="Hao Y."/>
            <person name="Zhou Z."/>
            <person name="Zhan Y."/>
            <person name="Yu H."/>
            <person name="Teng C."/>
            <person name="Yan Y."/>
            <person name="Ping S."/>
            <person name="Wang Y."/>
            <person name="Lin M."/>
        </authorList>
    </citation>
    <scope>NUCLEOTIDE SEQUENCE [LARGE SCALE GENOMIC DNA]</scope>
    <source>
        <strain evidence="2">DSM 21396 / JCM 16679 / CGMCC 1.7299 / I-0</strain>
        <plasmid evidence="1">P3</plasmid>
    </source>
</reference>
<evidence type="ECO:0000313" key="2">
    <source>
        <dbReference type="Proteomes" id="UP000007575"/>
    </source>
</evidence>
<protein>
    <recommendedName>
        <fullName evidence="3">Transcription regulator PadR N-terminal domain-containing protein</fullName>
    </recommendedName>
</protein>
<dbReference type="AlphaFoldDB" id="H8H3G3"/>
<evidence type="ECO:0008006" key="3">
    <source>
        <dbReference type="Google" id="ProtNLM"/>
    </source>
</evidence>
<dbReference type="Proteomes" id="UP000007575">
    <property type="component" value="Plasmid P3"/>
</dbReference>
<dbReference type="EMBL" id="CP002194">
    <property type="protein sequence ID" value="AFD28060.1"/>
    <property type="molecule type" value="Genomic_DNA"/>
</dbReference>
<name>H8H3G3_DEIGI</name>
<dbReference type="HOGENOM" id="CLU_2286874_0_0_0"/>